<keyword evidence="1" id="KW-0472">Membrane</keyword>
<evidence type="ECO:0000256" key="1">
    <source>
        <dbReference type="SAM" id="Phobius"/>
    </source>
</evidence>
<feature type="transmembrane region" description="Helical" evidence="1">
    <location>
        <begin position="76"/>
        <end position="93"/>
    </location>
</feature>
<feature type="transmembrane region" description="Helical" evidence="1">
    <location>
        <begin position="43"/>
        <end position="64"/>
    </location>
</feature>
<feature type="transmembrane region" description="Helical" evidence="1">
    <location>
        <begin position="6"/>
        <end position="23"/>
    </location>
</feature>
<dbReference type="EMBL" id="SMDG01000001">
    <property type="protein sequence ID" value="TCW59483.1"/>
    <property type="molecule type" value="Genomic_DNA"/>
</dbReference>
<organism evidence="2 3">
    <name type="scientific">Bacillus thuringiensis</name>
    <dbReference type="NCBI Taxonomy" id="1428"/>
    <lineage>
        <taxon>Bacteria</taxon>
        <taxon>Bacillati</taxon>
        <taxon>Bacillota</taxon>
        <taxon>Bacilli</taxon>
        <taxon>Bacillales</taxon>
        <taxon>Bacillaceae</taxon>
        <taxon>Bacillus</taxon>
        <taxon>Bacillus cereus group</taxon>
    </lineage>
</organism>
<name>A0A4R4BJM9_BACTU</name>
<protein>
    <submittedName>
        <fullName evidence="2">Putative membrane protein DUF2178</fullName>
    </submittedName>
</protein>
<comment type="caution">
    <text evidence="2">The sequence shown here is derived from an EMBL/GenBank/DDBJ whole genome shotgun (WGS) entry which is preliminary data.</text>
</comment>
<dbReference type="Proteomes" id="UP000295285">
    <property type="component" value="Unassembled WGS sequence"/>
</dbReference>
<keyword evidence="1" id="KW-1133">Transmembrane helix</keyword>
<dbReference type="InterPro" id="IPR019235">
    <property type="entry name" value="DUF2178_TM"/>
</dbReference>
<proteinExistence type="predicted"/>
<sequence length="97" mass="10796">MSIVIGIIISVAGLIGVLYSTRFQKNEGEDERGEHITGNAAKISLFVFLFLFLYLVIFLIGNLYSLTGEQYKLANAFLLAGVLCSYALTIVVLKRRY</sequence>
<dbReference type="Pfam" id="PF09946">
    <property type="entry name" value="DUF2178"/>
    <property type="match status" value="1"/>
</dbReference>
<dbReference type="RefSeq" id="WP_131931650.1">
    <property type="nucleotide sequence ID" value="NZ_SMDF01000001.1"/>
</dbReference>
<accession>A0A4R4BJM9</accession>
<evidence type="ECO:0000313" key="3">
    <source>
        <dbReference type="Proteomes" id="UP000295285"/>
    </source>
</evidence>
<reference evidence="2 3" key="1">
    <citation type="submission" date="2019-03" db="EMBL/GenBank/DDBJ databases">
        <title>Above-ground endophytic microbial communities from plants in different locations in the United States.</title>
        <authorList>
            <person name="Frank C."/>
        </authorList>
    </citation>
    <scope>NUCLEOTIDE SEQUENCE [LARGE SCALE GENOMIC DNA]</scope>
    <source>
        <strain evidence="2 3">LP_2_YM</strain>
    </source>
</reference>
<dbReference type="AlphaFoldDB" id="A0A4R4BJM9"/>
<gene>
    <name evidence="2" type="ORF">EC910_101107</name>
</gene>
<evidence type="ECO:0000313" key="2">
    <source>
        <dbReference type="EMBL" id="TCW59483.1"/>
    </source>
</evidence>
<keyword evidence="1" id="KW-0812">Transmembrane</keyword>